<dbReference type="EMBL" id="AWSU01000331">
    <property type="protein sequence ID" value="ERI74390.1"/>
    <property type="molecule type" value="Genomic_DNA"/>
</dbReference>
<evidence type="ECO:0000313" key="3">
    <source>
        <dbReference type="EMBL" id="ERI74390.1"/>
    </source>
</evidence>
<sequence length="403" mass="44187">MGGGLRKDGVMTDYELSSVKKVIGTHFKKAAELSCYLREHPELPDQEFESSRKMVEILKEAGFEVTYPFAGYETAFHALFDNGDGPEVAILAEYDALPEIGHGCGHNLHGSLSVLTGLALKDLKEFYRGKVHVIGTPAEEENGAKIGMAAQGIFDNMSLAMMMHSWSGGKCRADMDALSLQCYFVEFYGQAAHAVAAPWEGKSALAAARKFLDLIDARRECFTPDVHVNSIILDGGKAPNIIPDYVKLRMEFRTATMKSMGAVDEMVKKCADGAAMALDCTVKFTSVFEFADMVRNMTLEEEIIRQFEAFGMPTTGVEAASGSSDVGNVSYRCPAIQPLLAVTDEDYALHTAAFRDATALPQAEEAMEKGACILALTALRTFNDEAFRNKVYAEFQEQVEKRK</sequence>
<dbReference type="Gene3D" id="3.40.630.10">
    <property type="entry name" value="Zn peptidases"/>
    <property type="match status" value="1"/>
</dbReference>
<gene>
    <name evidence="3" type="ORF">CLOSYM_04054</name>
</gene>
<dbReference type="AlphaFoldDB" id="A0ABC9TSU2"/>
<name>A0ABC9TSU2_CLOSY</name>
<feature type="domain" description="Peptidase M20 dimerisation" evidence="2">
    <location>
        <begin position="185"/>
        <end position="272"/>
    </location>
</feature>
<dbReference type="NCBIfam" id="TIGR01891">
    <property type="entry name" value="amidohydrolases"/>
    <property type="match status" value="1"/>
</dbReference>
<dbReference type="InterPro" id="IPR052030">
    <property type="entry name" value="Peptidase_M20/M20A_hydrolases"/>
</dbReference>
<comment type="similarity">
    <text evidence="1">Belongs to the peptidase M20A family.</text>
</comment>
<dbReference type="Pfam" id="PF07687">
    <property type="entry name" value="M20_dimer"/>
    <property type="match status" value="1"/>
</dbReference>
<accession>A0ABC9TSU2</accession>
<dbReference type="InterPro" id="IPR017144">
    <property type="entry name" value="Xaa-Arg_dipeptidase"/>
</dbReference>
<dbReference type="Proteomes" id="UP000016491">
    <property type="component" value="Unassembled WGS sequence"/>
</dbReference>
<dbReference type="Gene3D" id="3.30.70.360">
    <property type="match status" value="1"/>
</dbReference>
<dbReference type="PIRSF" id="PIRSF037226">
    <property type="entry name" value="Amidohydrolase_ACY1L2_prd"/>
    <property type="match status" value="1"/>
</dbReference>
<organism evidence="3 4">
    <name type="scientific">[Clostridium] symbiosum ATCC 14940</name>
    <dbReference type="NCBI Taxonomy" id="411472"/>
    <lineage>
        <taxon>Bacteria</taxon>
        <taxon>Bacillati</taxon>
        <taxon>Bacillota</taxon>
        <taxon>Clostridia</taxon>
        <taxon>Lachnospirales</taxon>
        <taxon>Lachnospiraceae</taxon>
        <taxon>Otoolea</taxon>
    </lineage>
</organism>
<evidence type="ECO:0000313" key="4">
    <source>
        <dbReference type="Proteomes" id="UP000016491"/>
    </source>
</evidence>
<dbReference type="Pfam" id="PF01546">
    <property type="entry name" value="Peptidase_M20"/>
    <property type="match status" value="1"/>
</dbReference>
<comment type="caution">
    <text evidence="3">The sequence shown here is derived from an EMBL/GenBank/DDBJ whole genome shotgun (WGS) entry which is preliminary data.</text>
</comment>
<dbReference type="GO" id="GO:0016787">
    <property type="term" value="F:hydrolase activity"/>
    <property type="evidence" value="ECO:0007669"/>
    <property type="project" value="UniProtKB-ARBA"/>
</dbReference>
<dbReference type="SUPFAM" id="SSF55031">
    <property type="entry name" value="Bacterial exopeptidase dimerisation domain"/>
    <property type="match status" value="1"/>
</dbReference>
<dbReference type="InterPro" id="IPR036264">
    <property type="entry name" value="Bact_exopeptidase_dim_dom"/>
</dbReference>
<dbReference type="InterPro" id="IPR017439">
    <property type="entry name" value="Amidohydrolase"/>
</dbReference>
<protein>
    <recommendedName>
        <fullName evidence="1">Peptidase M20 domain-containing protein 2</fullName>
    </recommendedName>
</protein>
<reference evidence="3 4" key="1">
    <citation type="submission" date="2013-07" db="EMBL/GenBank/DDBJ databases">
        <authorList>
            <person name="Weinstock G."/>
            <person name="Sodergren E."/>
            <person name="Wylie T."/>
            <person name="Fulton L."/>
            <person name="Fulton R."/>
            <person name="Fronick C."/>
            <person name="O'Laughlin M."/>
            <person name="Godfrey J."/>
            <person name="Miner T."/>
            <person name="Herter B."/>
            <person name="Appelbaum E."/>
            <person name="Cordes M."/>
            <person name="Lek S."/>
            <person name="Wollam A."/>
            <person name="Pepin K.H."/>
            <person name="Palsikar V.B."/>
            <person name="Mitreva M."/>
            <person name="Wilson R.K."/>
        </authorList>
    </citation>
    <scope>NUCLEOTIDE SEQUENCE [LARGE SCALE GENOMIC DNA]</scope>
    <source>
        <strain evidence="3 4">ATCC 14940</strain>
    </source>
</reference>
<evidence type="ECO:0000256" key="1">
    <source>
        <dbReference type="PIRNR" id="PIRNR037226"/>
    </source>
</evidence>
<proteinExistence type="inferred from homology"/>
<dbReference type="SUPFAM" id="SSF53187">
    <property type="entry name" value="Zn-dependent exopeptidases"/>
    <property type="match status" value="1"/>
</dbReference>
<evidence type="ECO:0000259" key="2">
    <source>
        <dbReference type="Pfam" id="PF07687"/>
    </source>
</evidence>
<dbReference type="InterPro" id="IPR011650">
    <property type="entry name" value="Peptidase_M20_dimer"/>
</dbReference>
<dbReference type="PANTHER" id="PTHR30575:SF0">
    <property type="entry name" value="XAA-ARG DIPEPTIDASE"/>
    <property type="match status" value="1"/>
</dbReference>
<dbReference type="InterPro" id="IPR002933">
    <property type="entry name" value="Peptidase_M20"/>
</dbReference>
<dbReference type="PANTHER" id="PTHR30575">
    <property type="entry name" value="PEPTIDASE M20"/>
    <property type="match status" value="1"/>
</dbReference>